<evidence type="ECO:0000313" key="4">
    <source>
        <dbReference type="EMBL" id="NDL59205.1"/>
    </source>
</evidence>
<keyword evidence="5" id="KW-1185">Reference proteome</keyword>
<dbReference type="SMART" id="SM00460">
    <property type="entry name" value="TGc"/>
    <property type="match status" value="1"/>
</dbReference>
<proteinExistence type="predicted"/>
<comment type="caution">
    <text evidence="4">The sequence shown here is derived from an EMBL/GenBank/DDBJ whole genome shotgun (WGS) entry which is preliminary data.</text>
</comment>
<feature type="transmembrane region" description="Helical" evidence="2">
    <location>
        <begin position="114"/>
        <end position="138"/>
    </location>
</feature>
<feature type="transmembrane region" description="Helical" evidence="2">
    <location>
        <begin position="172"/>
        <end position="191"/>
    </location>
</feature>
<dbReference type="PANTHER" id="PTHR42736:SF1">
    <property type="entry name" value="PROTEIN-GLUTAMINE GAMMA-GLUTAMYLTRANSFERASE"/>
    <property type="match status" value="1"/>
</dbReference>
<dbReference type="Proteomes" id="UP000460435">
    <property type="component" value="Unassembled WGS sequence"/>
</dbReference>
<keyword evidence="2" id="KW-0812">Transmembrane</keyword>
<feature type="transmembrane region" description="Helical" evidence="2">
    <location>
        <begin position="272"/>
        <end position="290"/>
    </location>
</feature>
<dbReference type="EMBL" id="WLZY01000007">
    <property type="protein sequence ID" value="NDL59205.1"/>
    <property type="molecule type" value="Genomic_DNA"/>
</dbReference>
<sequence>MDSDGRIGDRTGQADRGHPDPASWRMDGHRRSTPRIGLHGVGAAGPRAHTRRCSVNSRTRPTVVGGIAALVSIVPLLELTVDASWVAQAVLAVVIVVAIGYTGRYFRVPAVLTLLAQILALTWWIGLLIAADLAWFGVFPSTTWPARFIDVFTQGAESISVLSTPVPITDGILVYLVAGAGGIAIFVDLLAAALRRSVLAGVPLAAAYTVTASIEGGDIGWWWFVPPAAGFMALLVVESRARVSAWGHPTDPHRNASGLPATNALARNGRRVGVVALSAAIAVPAFAPVLTDGLVDGRGGGGGGSGDGRTIRTDNPILDLQRNLTRPDNVDVLRYAASDEAPHYIRTVTLDAFDGEVWKTSDRPVPESQRVADGMPEPPGLDLDDPAEVEFEFAITDNYSSRWLPLAYPAQQIEIAGDWRYDVTTLDVVSTDEDVLGADYTAVSLDITIEAEQLQEARSPNPDVEELTELPEELPAIVTDLADEVTQDAEDDFAKAAALQQWFRGPAFTYDLSTQPGTSSSALADFLEDRRGYCEQFAATMAIMARYLDIPARVAVGFTPGTFEGGGTWLVRAHDAHAWPELYFEGAGWVRFEPTPASRTGTAPSWTIEPSPDTPDDQPDEPDATSTADSRDNLDQLPEDDLLGGGGGATPTDSSPWPQAVALALLGAFVLGSTPSAIARLRRWRRWQRAGQDTTAAAAAAWSEVSEAVRDAGYSWNPAATPRVAGRTIATSTGISGEMRTLLDHLVSVVERARYARSAEPVPELRTDTALFCRSLLRSQPVHRRARAFLWPATLTDAWTNAAQKVSAALDWLDDAGPRLRASLARSRR</sequence>
<evidence type="ECO:0000256" key="2">
    <source>
        <dbReference type="SAM" id="Phobius"/>
    </source>
</evidence>
<feature type="transmembrane region" description="Helical" evidence="2">
    <location>
        <begin position="61"/>
        <end position="77"/>
    </location>
</feature>
<keyword evidence="2" id="KW-0472">Membrane</keyword>
<evidence type="ECO:0000313" key="5">
    <source>
        <dbReference type="Proteomes" id="UP000460435"/>
    </source>
</evidence>
<dbReference type="SUPFAM" id="SSF54001">
    <property type="entry name" value="Cysteine proteinases"/>
    <property type="match status" value="1"/>
</dbReference>
<protein>
    <recommendedName>
        <fullName evidence="3">Transglutaminase-like domain-containing protein</fullName>
    </recommendedName>
</protein>
<dbReference type="AlphaFoldDB" id="A0A7K3M7E6"/>
<feature type="compositionally biased region" description="Acidic residues" evidence="1">
    <location>
        <begin position="614"/>
        <end position="623"/>
    </location>
</feature>
<dbReference type="InterPro" id="IPR021878">
    <property type="entry name" value="TgpA_N"/>
</dbReference>
<dbReference type="InterPro" id="IPR052901">
    <property type="entry name" value="Bact_TGase-like"/>
</dbReference>
<dbReference type="Pfam" id="PF11992">
    <property type="entry name" value="TgpA_N"/>
    <property type="match status" value="1"/>
</dbReference>
<dbReference type="PANTHER" id="PTHR42736">
    <property type="entry name" value="PROTEIN-GLUTAMINE GAMMA-GLUTAMYLTRANSFERASE"/>
    <property type="match status" value="1"/>
</dbReference>
<feature type="transmembrane region" description="Helical" evidence="2">
    <location>
        <begin position="83"/>
        <end position="102"/>
    </location>
</feature>
<feature type="domain" description="Transglutaminase-like" evidence="3">
    <location>
        <begin position="526"/>
        <end position="596"/>
    </location>
</feature>
<reference evidence="4 5" key="1">
    <citation type="submission" date="2019-11" db="EMBL/GenBank/DDBJ databases">
        <authorList>
            <person name="Li X.-J."/>
            <person name="Feng X.-M."/>
        </authorList>
    </citation>
    <scope>NUCLEOTIDE SEQUENCE [LARGE SCALE GENOMIC DNA]</scope>
    <source>
        <strain evidence="4 5">XMNu-373</strain>
    </source>
</reference>
<feature type="compositionally biased region" description="Basic and acidic residues" evidence="1">
    <location>
        <begin position="1"/>
        <end position="19"/>
    </location>
</feature>
<dbReference type="InterPro" id="IPR038765">
    <property type="entry name" value="Papain-like_cys_pep_sf"/>
</dbReference>
<feature type="region of interest" description="Disordered" evidence="1">
    <location>
        <begin position="1"/>
        <end position="31"/>
    </location>
</feature>
<feature type="region of interest" description="Disordered" evidence="1">
    <location>
        <begin position="594"/>
        <end position="655"/>
    </location>
</feature>
<evidence type="ECO:0000256" key="1">
    <source>
        <dbReference type="SAM" id="MobiDB-lite"/>
    </source>
</evidence>
<accession>A0A7K3M7E6</accession>
<dbReference type="Pfam" id="PF01841">
    <property type="entry name" value="Transglut_core"/>
    <property type="match status" value="1"/>
</dbReference>
<feature type="transmembrane region" description="Helical" evidence="2">
    <location>
        <begin position="198"/>
        <end position="214"/>
    </location>
</feature>
<evidence type="ECO:0000259" key="3">
    <source>
        <dbReference type="SMART" id="SM00460"/>
    </source>
</evidence>
<dbReference type="InterPro" id="IPR002931">
    <property type="entry name" value="Transglutaminase-like"/>
</dbReference>
<keyword evidence="2" id="KW-1133">Transmembrane helix</keyword>
<name>A0A7K3M7E6_9ACTN</name>
<dbReference type="Gene3D" id="3.10.620.30">
    <property type="match status" value="1"/>
</dbReference>
<feature type="transmembrane region" description="Helical" evidence="2">
    <location>
        <begin position="220"/>
        <end position="237"/>
    </location>
</feature>
<gene>
    <name evidence="4" type="ORF">F7O44_19225</name>
</gene>
<organism evidence="4 5">
    <name type="scientific">Phytoactinopolyspora mesophila</name>
    <dbReference type="NCBI Taxonomy" id="2650750"/>
    <lineage>
        <taxon>Bacteria</taxon>
        <taxon>Bacillati</taxon>
        <taxon>Actinomycetota</taxon>
        <taxon>Actinomycetes</taxon>
        <taxon>Jiangellales</taxon>
        <taxon>Jiangellaceae</taxon>
        <taxon>Phytoactinopolyspora</taxon>
    </lineage>
</organism>